<dbReference type="EMBL" id="JAQIBD010000001">
    <property type="protein sequence ID" value="MDM5271069.1"/>
    <property type="molecule type" value="Genomic_DNA"/>
</dbReference>
<dbReference type="RefSeq" id="WP_289412372.1">
    <property type="nucleotide sequence ID" value="NZ_JAQIBD010000001.1"/>
</dbReference>
<comment type="caution">
    <text evidence="4">The sequence shown here is derived from an EMBL/GenBank/DDBJ whole genome shotgun (WGS) entry which is preliminary data.</text>
</comment>
<organism evidence="4 5">
    <name type="scientific">Sulfurovum zhangzhouensis</name>
    <dbReference type="NCBI Taxonomy" id="3019067"/>
    <lineage>
        <taxon>Bacteria</taxon>
        <taxon>Pseudomonadati</taxon>
        <taxon>Campylobacterota</taxon>
        <taxon>Epsilonproteobacteria</taxon>
        <taxon>Campylobacterales</taxon>
        <taxon>Sulfurovaceae</taxon>
        <taxon>Sulfurovum</taxon>
    </lineage>
</organism>
<proteinExistence type="predicted"/>
<evidence type="ECO:0000256" key="1">
    <source>
        <dbReference type="SAM" id="Coils"/>
    </source>
</evidence>
<evidence type="ECO:0000259" key="3">
    <source>
        <dbReference type="Pfam" id="PF01551"/>
    </source>
</evidence>
<dbReference type="Gene3D" id="1.20.5.340">
    <property type="match status" value="1"/>
</dbReference>
<sequence>MIRLFIFSTFLAFSFLFGATTVEKIKDSEQGLKVTSNQKKQTSRKLEKIAEDIKKAENDISLLEKKIDQLKADEDKTEKAYTQLKSELTEAEKELDQINIDIKKKREAFLSLATEQFSVIFALQQLKTQTRESVISYEVYKAYEKHNNEELASLKTDIIGLEKTQQNKSALRDQTKKSLSGIISKREDFVQKKKEKEAYVKRLVDDEEKYQKKFDQIVDKQNVLRDTLAQLNILHKQEADEAKRAAEVRKEAIRLEKERKRKVRLAQEQQREAQLAVMKAQTKEAKVAAALAAKEAETSRLAAEKQSETVRKVNSSYQKSETYNYRGSKTISPISGAKVVKAFGTYVDPIYKIKIYNESITLQAPQQDAKVQNVLNGQIVYAGSSSMLGKVVVVAHSGKLHTVYAGLSKIAPNITKGRKIKKGYVVGKVNSKLIFQATKNSKHIDPLRLINI</sequence>
<dbReference type="Proteomes" id="UP001169069">
    <property type="component" value="Unassembled WGS sequence"/>
</dbReference>
<feature type="coiled-coil region" evidence="1">
    <location>
        <begin position="32"/>
        <end position="108"/>
    </location>
</feature>
<keyword evidence="2" id="KW-0732">Signal</keyword>
<reference evidence="4" key="1">
    <citation type="submission" date="2023-01" db="EMBL/GenBank/DDBJ databases">
        <title>Sulfurovum sp. zt1-1 genome assembly.</title>
        <authorList>
            <person name="Wang J."/>
        </authorList>
    </citation>
    <scope>NUCLEOTIDE SEQUENCE</scope>
    <source>
        <strain evidence="4">Zt1-1</strain>
    </source>
</reference>
<gene>
    <name evidence="4" type="ORF">PGH07_02630</name>
</gene>
<dbReference type="Pfam" id="PF01551">
    <property type="entry name" value="Peptidase_M23"/>
    <property type="match status" value="1"/>
</dbReference>
<dbReference type="InterPro" id="IPR011055">
    <property type="entry name" value="Dup_hybrid_motif"/>
</dbReference>
<name>A0ABT7QW59_9BACT</name>
<accession>A0ABT7QW59</accession>
<feature type="coiled-coil region" evidence="1">
    <location>
        <begin position="236"/>
        <end position="272"/>
    </location>
</feature>
<feature type="signal peptide" evidence="2">
    <location>
        <begin position="1"/>
        <end position="19"/>
    </location>
</feature>
<evidence type="ECO:0000313" key="5">
    <source>
        <dbReference type="Proteomes" id="UP001169069"/>
    </source>
</evidence>
<evidence type="ECO:0000256" key="2">
    <source>
        <dbReference type="SAM" id="SignalP"/>
    </source>
</evidence>
<dbReference type="Gene3D" id="2.70.70.10">
    <property type="entry name" value="Glucose Permease (Domain IIA)"/>
    <property type="match status" value="1"/>
</dbReference>
<feature type="domain" description="M23ase beta-sheet core" evidence="3">
    <location>
        <begin position="359"/>
        <end position="446"/>
    </location>
</feature>
<protein>
    <submittedName>
        <fullName evidence="4">Peptidoglycan DD-metalloendopeptidase family protein</fullName>
    </submittedName>
</protein>
<dbReference type="InterPro" id="IPR016047">
    <property type="entry name" value="M23ase_b-sheet_dom"/>
</dbReference>
<keyword evidence="1" id="KW-0175">Coiled coil</keyword>
<dbReference type="CDD" id="cd12797">
    <property type="entry name" value="M23_peptidase"/>
    <property type="match status" value="1"/>
</dbReference>
<dbReference type="SUPFAM" id="SSF51261">
    <property type="entry name" value="Duplicated hybrid motif"/>
    <property type="match status" value="1"/>
</dbReference>
<evidence type="ECO:0000313" key="4">
    <source>
        <dbReference type="EMBL" id="MDM5271069.1"/>
    </source>
</evidence>
<keyword evidence="5" id="KW-1185">Reference proteome</keyword>
<feature type="chain" id="PRO_5045448508" evidence="2">
    <location>
        <begin position="20"/>
        <end position="452"/>
    </location>
</feature>